<organism evidence="2 3">
    <name type="scientific">Zygosaccharomyces mellis</name>
    <dbReference type="NCBI Taxonomy" id="42258"/>
    <lineage>
        <taxon>Eukaryota</taxon>
        <taxon>Fungi</taxon>
        <taxon>Dikarya</taxon>
        <taxon>Ascomycota</taxon>
        <taxon>Saccharomycotina</taxon>
        <taxon>Saccharomycetes</taxon>
        <taxon>Saccharomycetales</taxon>
        <taxon>Saccharomycetaceae</taxon>
        <taxon>Zygosaccharomyces</taxon>
    </lineage>
</organism>
<keyword evidence="1" id="KW-0472">Membrane</keyword>
<keyword evidence="3" id="KW-1185">Reference proteome</keyword>
<evidence type="ECO:0000313" key="3">
    <source>
        <dbReference type="Proteomes" id="UP000301737"/>
    </source>
</evidence>
<feature type="transmembrane region" description="Helical" evidence="1">
    <location>
        <begin position="73"/>
        <end position="97"/>
    </location>
</feature>
<keyword evidence="1" id="KW-1133">Transmembrane helix</keyword>
<reference evidence="2 3" key="1">
    <citation type="submission" date="2019-01" db="EMBL/GenBank/DDBJ databases">
        <title>Draft Genome Sequencing of Zygosaccharomyces mellis Ca-7.</title>
        <authorList>
            <person name="Shiwa Y."/>
            <person name="Kanesaki Y."/>
            <person name="Ishige T."/>
            <person name="Mura K."/>
            <person name="Hori T."/>
            <person name="Tamura T."/>
        </authorList>
    </citation>
    <scope>NUCLEOTIDE SEQUENCE [LARGE SCALE GENOMIC DNA]</scope>
    <source>
        <strain evidence="2 3">Ca-7</strain>
    </source>
</reference>
<feature type="transmembrane region" description="Helical" evidence="1">
    <location>
        <begin position="35"/>
        <end position="53"/>
    </location>
</feature>
<comment type="caution">
    <text evidence="2">The sequence shown here is derived from an EMBL/GenBank/DDBJ whole genome shotgun (WGS) entry which is preliminary data.</text>
</comment>
<evidence type="ECO:0000313" key="2">
    <source>
        <dbReference type="EMBL" id="GCE98062.1"/>
    </source>
</evidence>
<dbReference type="OrthoDB" id="4083656at2759"/>
<evidence type="ECO:0000256" key="1">
    <source>
        <dbReference type="SAM" id="Phobius"/>
    </source>
</evidence>
<sequence>MSVPFAKLLNSLVTKSSPVSIYCYKSGKLLRAGSLGLSLVFLSYGVTFIDWYSRSSSEVWSNANEDDKKSWKFYAKTFGPWGLAFIPFTVAGASLYFPSRVVTRVTYIPRANTTPLCQLERKSAFFGRRLQLTRPLDQLARNERTKVYTGVGEQGVEDKGSFVFLLYDKSPSCKGFWDKYFILHRSGKFWGHDGRVFDALFGGDSIRDLEKRGRGVIRGENLGPKQSSASPNKEALNDVTEIIARNNRAKFHVNGESQLSKKIVGLTNVANGSPLQNSDQSK</sequence>
<gene>
    <name evidence="2" type="ORF">ZYGM_004727</name>
</gene>
<name>A0A4C2E6U4_9SACH</name>
<dbReference type="Proteomes" id="UP000301737">
    <property type="component" value="Unassembled WGS sequence"/>
</dbReference>
<dbReference type="EMBL" id="BIMX01000003">
    <property type="protein sequence ID" value="GCE98062.1"/>
    <property type="molecule type" value="Genomic_DNA"/>
</dbReference>
<keyword evidence="1" id="KW-0812">Transmembrane</keyword>
<accession>A0A4C2E6U4</accession>
<protein>
    <submittedName>
        <fullName evidence="2">Uncharacterized protein</fullName>
    </submittedName>
</protein>
<proteinExistence type="predicted"/>
<dbReference type="AlphaFoldDB" id="A0A4C2E6U4"/>